<evidence type="ECO:0000256" key="1">
    <source>
        <dbReference type="SAM" id="MobiDB-lite"/>
    </source>
</evidence>
<gene>
    <name evidence="2" type="ORF">SORBI_3003G257650</name>
</gene>
<feature type="region of interest" description="Disordered" evidence="1">
    <location>
        <begin position="1"/>
        <end position="33"/>
    </location>
</feature>
<sequence length="87" mass="9167">MLALLLTSEDGLRTDRSAPADGSRTNTSSCRRRRSLDGCQGSIGDARPDCAIREGSSWPYWSLPAEAGPSLLLVGVGVAVSFSKKKG</sequence>
<reference evidence="2 3" key="1">
    <citation type="journal article" date="2009" name="Nature">
        <title>The Sorghum bicolor genome and the diversification of grasses.</title>
        <authorList>
            <person name="Paterson A.H."/>
            <person name="Bowers J.E."/>
            <person name="Bruggmann R."/>
            <person name="Dubchak I."/>
            <person name="Grimwood J."/>
            <person name="Gundlach H."/>
            <person name="Haberer G."/>
            <person name="Hellsten U."/>
            <person name="Mitros T."/>
            <person name="Poliakov A."/>
            <person name="Schmutz J."/>
            <person name="Spannagl M."/>
            <person name="Tang H."/>
            <person name="Wang X."/>
            <person name="Wicker T."/>
            <person name="Bharti A.K."/>
            <person name="Chapman J."/>
            <person name="Feltus F.A."/>
            <person name="Gowik U."/>
            <person name="Grigoriev I.V."/>
            <person name="Lyons E."/>
            <person name="Maher C.A."/>
            <person name="Martis M."/>
            <person name="Narechania A."/>
            <person name="Otillar R.P."/>
            <person name="Penning B.W."/>
            <person name="Salamov A.A."/>
            <person name="Wang Y."/>
            <person name="Zhang L."/>
            <person name="Carpita N.C."/>
            <person name="Freeling M."/>
            <person name="Gingle A.R."/>
            <person name="Hash C.T."/>
            <person name="Keller B."/>
            <person name="Klein P."/>
            <person name="Kresovich S."/>
            <person name="McCann M.C."/>
            <person name="Ming R."/>
            <person name="Peterson D.G."/>
            <person name="Mehboob-ur-Rahman"/>
            <person name="Ware D."/>
            <person name="Westhoff P."/>
            <person name="Mayer K.F."/>
            <person name="Messing J."/>
            <person name="Rokhsar D.S."/>
        </authorList>
    </citation>
    <scope>NUCLEOTIDE SEQUENCE [LARGE SCALE GENOMIC DNA]</scope>
    <source>
        <strain evidence="3">cv. BTx623</strain>
    </source>
</reference>
<protein>
    <submittedName>
        <fullName evidence="2">Uncharacterized protein</fullName>
    </submittedName>
</protein>
<dbReference type="AlphaFoldDB" id="A0A1W0VYY9"/>
<evidence type="ECO:0000313" key="3">
    <source>
        <dbReference type="Proteomes" id="UP000000768"/>
    </source>
</evidence>
<proteinExistence type="predicted"/>
<dbReference type="Proteomes" id="UP000000768">
    <property type="component" value="Chromosome 3"/>
</dbReference>
<name>A0A1W0VYY9_SORBI</name>
<keyword evidence="3" id="KW-1185">Reference proteome</keyword>
<accession>A0A1W0VYY9</accession>
<dbReference type="Gramene" id="OQU87334">
    <property type="protein sequence ID" value="OQU87334"/>
    <property type="gene ID" value="SORBI_3003G257650"/>
</dbReference>
<dbReference type="EMBL" id="CM000762">
    <property type="protein sequence ID" value="OQU87334.1"/>
    <property type="molecule type" value="Genomic_DNA"/>
</dbReference>
<reference evidence="3" key="2">
    <citation type="journal article" date="2018" name="Plant J.">
        <title>The Sorghum bicolor reference genome: improved assembly, gene annotations, a transcriptome atlas, and signatures of genome organization.</title>
        <authorList>
            <person name="McCormick R.F."/>
            <person name="Truong S.K."/>
            <person name="Sreedasyam A."/>
            <person name="Jenkins J."/>
            <person name="Shu S."/>
            <person name="Sims D."/>
            <person name="Kennedy M."/>
            <person name="Amirebrahimi M."/>
            <person name="Weers B.D."/>
            <person name="McKinley B."/>
            <person name="Mattison A."/>
            <person name="Morishige D.T."/>
            <person name="Grimwood J."/>
            <person name="Schmutz J."/>
            <person name="Mullet J.E."/>
        </authorList>
    </citation>
    <scope>NUCLEOTIDE SEQUENCE [LARGE SCALE GENOMIC DNA]</scope>
    <source>
        <strain evidence="3">cv. BTx623</strain>
    </source>
</reference>
<evidence type="ECO:0000313" key="2">
    <source>
        <dbReference type="EMBL" id="OQU87334.1"/>
    </source>
</evidence>
<dbReference type="InParanoid" id="A0A1W0VYY9"/>
<organism evidence="2 3">
    <name type="scientific">Sorghum bicolor</name>
    <name type="common">Sorghum</name>
    <name type="synonym">Sorghum vulgare</name>
    <dbReference type="NCBI Taxonomy" id="4558"/>
    <lineage>
        <taxon>Eukaryota</taxon>
        <taxon>Viridiplantae</taxon>
        <taxon>Streptophyta</taxon>
        <taxon>Embryophyta</taxon>
        <taxon>Tracheophyta</taxon>
        <taxon>Spermatophyta</taxon>
        <taxon>Magnoliopsida</taxon>
        <taxon>Liliopsida</taxon>
        <taxon>Poales</taxon>
        <taxon>Poaceae</taxon>
        <taxon>PACMAD clade</taxon>
        <taxon>Panicoideae</taxon>
        <taxon>Andropogonodae</taxon>
        <taxon>Andropogoneae</taxon>
        <taxon>Sorghinae</taxon>
        <taxon>Sorghum</taxon>
    </lineage>
</organism>